<dbReference type="GeneID" id="85372508"/>
<dbReference type="InterPro" id="IPR000850">
    <property type="entry name" value="Adenylat/UMP-CMP_kin"/>
</dbReference>
<dbReference type="InterPro" id="IPR027417">
    <property type="entry name" value="P-loop_NTPase"/>
</dbReference>
<comment type="caution">
    <text evidence="5">The sequence shown here is derived from an EMBL/GenBank/DDBJ whole genome shotgun (WGS) entry which is preliminary data.</text>
</comment>
<dbReference type="Proteomes" id="UP001241169">
    <property type="component" value="Unassembled WGS sequence"/>
</dbReference>
<dbReference type="EMBL" id="MOPA01000003">
    <property type="protein sequence ID" value="KAK1543695.1"/>
    <property type="molecule type" value="Genomic_DNA"/>
</dbReference>
<dbReference type="Gene3D" id="3.40.50.300">
    <property type="entry name" value="P-loop containing nucleotide triphosphate hydrolases"/>
    <property type="match status" value="1"/>
</dbReference>
<proteinExistence type="inferred from homology"/>
<organism evidence="5 6">
    <name type="scientific">Colletotrichum paranaense</name>
    <dbReference type="NCBI Taxonomy" id="1914294"/>
    <lineage>
        <taxon>Eukaryota</taxon>
        <taxon>Fungi</taxon>
        <taxon>Dikarya</taxon>
        <taxon>Ascomycota</taxon>
        <taxon>Pezizomycotina</taxon>
        <taxon>Sordariomycetes</taxon>
        <taxon>Hypocreomycetidae</taxon>
        <taxon>Glomerellales</taxon>
        <taxon>Glomerellaceae</taxon>
        <taxon>Colletotrichum</taxon>
        <taxon>Colletotrichum acutatum species complex</taxon>
    </lineage>
</organism>
<evidence type="ECO:0000256" key="1">
    <source>
        <dbReference type="ARBA" id="ARBA00022679"/>
    </source>
</evidence>
<keyword evidence="3 4" id="KW-0418">Kinase</keyword>
<gene>
    <name evidence="5" type="ORF">CPAR01_04328</name>
</gene>
<dbReference type="HAMAP" id="MF_00235">
    <property type="entry name" value="Adenylate_kinase_Adk"/>
    <property type="match status" value="1"/>
</dbReference>
<dbReference type="PRINTS" id="PR00094">
    <property type="entry name" value="ADENYLTKNASE"/>
</dbReference>
<comment type="similarity">
    <text evidence="4">Belongs to the adenylate kinase family.</text>
</comment>
<reference evidence="5 6" key="1">
    <citation type="submission" date="2016-10" db="EMBL/GenBank/DDBJ databases">
        <title>The genome sequence of Colletotrichum fioriniae PJ7.</title>
        <authorList>
            <person name="Baroncelli R."/>
        </authorList>
    </citation>
    <scope>NUCLEOTIDE SEQUENCE [LARGE SCALE GENOMIC DNA]</scope>
    <source>
        <strain evidence="5 6">IMI 384185</strain>
    </source>
</reference>
<dbReference type="Pfam" id="PF00406">
    <property type="entry name" value="ADK"/>
    <property type="match status" value="1"/>
</dbReference>
<keyword evidence="2" id="KW-0547">Nucleotide-binding</keyword>
<dbReference type="PROSITE" id="PS00113">
    <property type="entry name" value="ADENYLATE_KINASE"/>
    <property type="match status" value="1"/>
</dbReference>
<evidence type="ECO:0000256" key="4">
    <source>
        <dbReference type="RuleBase" id="RU003330"/>
    </source>
</evidence>
<dbReference type="GO" id="GO:0016301">
    <property type="term" value="F:kinase activity"/>
    <property type="evidence" value="ECO:0007669"/>
    <property type="project" value="UniProtKB-KW"/>
</dbReference>
<keyword evidence="6" id="KW-1185">Reference proteome</keyword>
<dbReference type="PANTHER" id="PTHR23359">
    <property type="entry name" value="NUCLEOTIDE KINASE"/>
    <property type="match status" value="1"/>
</dbReference>
<dbReference type="InterPro" id="IPR033690">
    <property type="entry name" value="Adenylat_kinase_CS"/>
</dbReference>
<evidence type="ECO:0000256" key="2">
    <source>
        <dbReference type="ARBA" id="ARBA00022741"/>
    </source>
</evidence>
<sequence>MEEPHEKHQPEPNNSVPVVITTQCRLLSQKYNLSHISIGDVLREEMERGEEGPHADIIRANMLAGTIGPIEITMAILKVRITKLMEGGTRVFILDGFPRLIEQSTQLQTLIGPITPFLVLQCSPETSFHRLLPRGRFDDDQMQAIRNRFLTFETTTSLVVDDFRKRKKLTVVDAEPSVAKIHEELVTIISSVAELLH</sequence>
<name>A0ABQ9SWG3_9PEZI</name>
<dbReference type="RefSeq" id="XP_060352815.1">
    <property type="nucleotide sequence ID" value="XM_060488609.1"/>
</dbReference>
<evidence type="ECO:0000313" key="5">
    <source>
        <dbReference type="EMBL" id="KAK1543695.1"/>
    </source>
</evidence>
<evidence type="ECO:0000256" key="3">
    <source>
        <dbReference type="ARBA" id="ARBA00022777"/>
    </source>
</evidence>
<accession>A0ABQ9SWG3</accession>
<dbReference type="SUPFAM" id="SSF52540">
    <property type="entry name" value="P-loop containing nucleoside triphosphate hydrolases"/>
    <property type="match status" value="1"/>
</dbReference>
<protein>
    <submittedName>
        <fullName evidence="5">Uridylate kinase</fullName>
    </submittedName>
</protein>
<dbReference type="CDD" id="cd01428">
    <property type="entry name" value="ADK"/>
    <property type="match status" value="1"/>
</dbReference>
<keyword evidence="1 4" id="KW-0808">Transferase</keyword>
<evidence type="ECO:0000313" key="6">
    <source>
        <dbReference type="Proteomes" id="UP001241169"/>
    </source>
</evidence>